<dbReference type="AlphaFoldDB" id="I3Z2C3"/>
<dbReference type="KEGG" id="bbd:Belba_0738"/>
<dbReference type="InterPro" id="IPR006640">
    <property type="entry name" value="SprT-like_domain"/>
</dbReference>
<dbReference type="eggNOG" id="COG3091">
    <property type="taxonomic scope" value="Bacteria"/>
</dbReference>
<protein>
    <submittedName>
        <fullName evidence="2">SprT-like family</fullName>
    </submittedName>
</protein>
<gene>
    <name evidence="2" type="ordered locus">Belba_0738</name>
</gene>
<reference evidence="3" key="1">
    <citation type="submission" date="2012-06" db="EMBL/GenBank/DDBJ databases">
        <title>The complete genome of Belliella baltica DSM 15883.</title>
        <authorList>
            <person name="Lucas S."/>
            <person name="Copeland A."/>
            <person name="Lapidus A."/>
            <person name="Goodwin L."/>
            <person name="Pitluck S."/>
            <person name="Peters L."/>
            <person name="Mikhailova N."/>
            <person name="Davenport K."/>
            <person name="Kyrpides N."/>
            <person name="Mavromatis K."/>
            <person name="Pagani I."/>
            <person name="Ivanova N."/>
            <person name="Ovchinnikova G."/>
            <person name="Zeytun A."/>
            <person name="Detter J.C."/>
            <person name="Han C."/>
            <person name="Land M."/>
            <person name="Hauser L."/>
            <person name="Markowitz V."/>
            <person name="Cheng J.-F."/>
            <person name="Hugenholtz P."/>
            <person name="Woyke T."/>
            <person name="Wu D."/>
            <person name="Tindall B."/>
            <person name="Pomrenke H."/>
            <person name="Brambilla E."/>
            <person name="Klenk H.-P."/>
            <person name="Eisen J.A."/>
        </authorList>
    </citation>
    <scope>NUCLEOTIDE SEQUENCE [LARGE SCALE GENOMIC DNA]</scope>
    <source>
        <strain evidence="3">DSM 15883 / CIP 108006 / LMG 21964 / BA134</strain>
    </source>
</reference>
<proteinExistence type="predicted"/>
<dbReference type="GO" id="GO:0006950">
    <property type="term" value="P:response to stress"/>
    <property type="evidence" value="ECO:0007669"/>
    <property type="project" value="UniProtKB-ARBA"/>
</dbReference>
<evidence type="ECO:0000313" key="2">
    <source>
        <dbReference type="EMBL" id="AFL83391.1"/>
    </source>
</evidence>
<evidence type="ECO:0000259" key="1">
    <source>
        <dbReference type="Pfam" id="PF10263"/>
    </source>
</evidence>
<dbReference type="STRING" id="866536.Belba_0738"/>
<dbReference type="RefSeq" id="WP_014771400.1">
    <property type="nucleotide sequence ID" value="NC_018010.1"/>
</dbReference>
<evidence type="ECO:0000313" key="3">
    <source>
        <dbReference type="Proteomes" id="UP000006050"/>
    </source>
</evidence>
<dbReference type="Proteomes" id="UP000006050">
    <property type="component" value="Chromosome"/>
</dbReference>
<accession>I3Z2C3</accession>
<dbReference type="Pfam" id="PF10263">
    <property type="entry name" value="SprT-like"/>
    <property type="match status" value="1"/>
</dbReference>
<name>I3Z2C3_BELBD</name>
<dbReference type="HOGENOM" id="CLU_1275789_0_0_10"/>
<dbReference type="EMBL" id="CP003281">
    <property type="protein sequence ID" value="AFL83391.1"/>
    <property type="molecule type" value="Genomic_DNA"/>
</dbReference>
<feature type="domain" description="SprT-like" evidence="1">
    <location>
        <begin position="36"/>
        <end position="114"/>
    </location>
</feature>
<sequence length="215" mass="25832">MIYSYIRPVNRDQNFYEAFEKHVPKGAVNYCFDIWKEDPFNFYITKERNTKLGDFRYRRDKKVQTITINHNLNPYQFLITYVHEVAHYRAFTKFGLSIKPHGLEWKKYFQELMEPLLDVSIFPRDVLIPLKRHMMNPKASSGADFFLMVELRKFDRSEKSDELQYLQQVKKGTQFEIQGRLFEKLETRRTRVLCLEVNSGKKYLISSHAEVKIKN</sequence>
<keyword evidence="3" id="KW-1185">Reference proteome</keyword>
<dbReference type="PATRIC" id="fig|866536.3.peg.760"/>
<organism evidence="2 3">
    <name type="scientific">Belliella baltica (strain DSM 15883 / CIP 108006 / LMG 21964 / BA134)</name>
    <dbReference type="NCBI Taxonomy" id="866536"/>
    <lineage>
        <taxon>Bacteria</taxon>
        <taxon>Pseudomonadati</taxon>
        <taxon>Bacteroidota</taxon>
        <taxon>Cytophagia</taxon>
        <taxon>Cytophagales</taxon>
        <taxon>Cyclobacteriaceae</taxon>
        <taxon>Belliella</taxon>
    </lineage>
</organism>